<feature type="compositionally biased region" description="Polar residues" evidence="2">
    <location>
        <begin position="1008"/>
        <end position="1018"/>
    </location>
</feature>
<dbReference type="PANTHER" id="PTHR12161">
    <property type="entry name" value="IST1 FAMILY MEMBER"/>
    <property type="match status" value="1"/>
</dbReference>
<evidence type="ECO:0000256" key="1">
    <source>
        <dbReference type="ARBA" id="ARBA00005536"/>
    </source>
</evidence>
<dbReference type="InterPro" id="IPR000195">
    <property type="entry name" value="Rab-GAP-TBC_dom"/>
</dbReference>
<dbReference type="Proteomes" id="UP000620124">
    <property type="component" value="Unassembled WGS sequence"/>
</dbReference>
<evidence type="ECO:0000313" key="5">
    <source>
        <dbReference type="Proteomes" id="UP000620124"/>
    </source>
</evidence>
<dbReference type="Pfam" id="PF03398">
    <property type="entry name" value="Ist1"/>
    <property type="match status" value="1"/>
</dbReference>
<comment type="caution">
    <text evidence="4">The sequence shown here is derived from an EMBL/GenBank/DDBJ whole genome shotgun (WGS) entry which is preliminary data.</text>
</comment>
<dbReference type="InterPro" id="IPR035969">
    <property type="entry name" value="Rab-GAP_TBC_sf"/>
</dbReference>
<feature type="compositionally biased region" description="Low complexity" evidence="2">
    <location>
        <begin position="955"/>
        <end position="970"/>
    </location>
</feature>
<feature type="domain" description="Rab-GAP TBC" evidence="3">
    <location>
        <begin position="233"/>
        <end position="542"/>
    </location>
</feature>
<dbReference type="OrthoDB" id="29853at2759"/>
<feature type="region of interest" description="Disordered" evidence="2">
    <location>
        <begin position="793"/>
        <end position="1219"/>
    </location>
</feature>
<dbReference type="Gene3D" id="1.20.1260.60">
    <property type="entry name" value="Vacuolar protein sorting-associated protein Ist1"/>
    <property type="match status" value="1"/>
</dbReference>
<dbReference type="Pfam" id="PF00566">
    <property type="entry name" value="RabGAP-TBC"/>
    <property type="match status" value="1"/>
</dbReference>
<evidence type="ECO:0000259" key="3">
    <source>
        <dbReference type="PROSITE" id="PS50086"/>
    </source>
</evidence>
<keyword evidence="5" id="KW-1185">Reference proteome</keyword>
<feature type="compositionally biased region" description="Basic and acidic residues" evidence="2">
    <location>
        <begin position="1149"/>
        <end position="1166"/>
    </location>
</feature>
<dbReference type="GO" id="GO:0015031">
    <property type="term" value="P:protein transport"/>
    <property type="evidence" value="ECO:0007669"/>
    <property type="project" value="InterPro"/>
</dbReference>
<feature type="compositionally biased region" description="Low complexity" evidence="2">
    <location>
        <begin position="1169"/>
        <end position="1185"/>
    </location>
</feature>
<feature type="region of interest" description="Disordered" evidence="2">
    <location>
        <begin position="664"/>
        <end position="758"/>
    </location>
</feature>
<feature type="compositionally biased region" description="Low complexity" evidence="2">
    <location>
        <begin position="697"/>
        <end position="715"/>
    </location>
</feature>
<accession>A0A8H7CHZ9</accession>
<evidence type="ECO:0000313" key="4">
    <source>
        <dbReference type="EMBL" id="KAF7338394.1"/>
    </source>
</evidence>
<dbReference type="PROSITE" id="PS50086">
    <property type="entry name" value="TBC_RABGAP"/>
    <property type="match status" value="1"/>
</dbReference>
<feature type="compositionally biased region" description="Acidic residues" evidence="2">
    <location>
        <begin position="678"/>
        <end position="688"/>
    </location>
</feature>
<feature type="compositionally biased region" description="Polar residues" evidence="2">
    <location>
        <begin position="886"/>
        <end position="903"/>
    </location>
</feature>
<protein>
    <submittedName>
        <fullName evidence="4">DUF292-domain-containing protein</fullName>
    </submittedName>
</protein>
<dbReference type="SUPFAM" id="SSF47923">
    <property type="entry name" value="Ypt/Rab-GAP domain of gyp1p"/>
    <property type="match status" value="2"/>
</dbReference>
<dbReference type="InterPro" id="IPR005061">
    <property type="entry name" value="Ist1"/>
</dbReference>
<dbReference type="EMBL" id="JACAZI010000021">
    <property type="protein sequence ID" value="KAF7338394.1"/>
    <property type="molecule type" value="Genomic_DNA"/>
</dbReference>
<feature type="compositionally biased region" description="Basic and acidic residues" evidence="2">
    <location>
        <begin position="818"/>
        <end position="828"/>
    </location>
</feature>
<feature type="compositionally biased region" description="Polar residues" evidence="2">
    <location>
        <begin position="1088"/>
        <end position="1098"/>
    </location>
</feature>
<name>A0A8H7CHZ9_9AGAR</name>
<dbReference type="PANTHER" id="PTHR12161:SF5">
    <property type="entry name" value="IST1 HOMOLOG"/>
    <property type="match status" value="1"/>
</dbReference>
<feature type="compositionally biased region" description="Polar residues" evidence="2">
    <location>
        <begin position="1130"/>
        <end position="1143"/>
    </location>
</feature>
<feature type="region of interest" description="Disordered" evidence="2">
    <location>
        <begin position="376"/>
        <end position="401"/>
    </location>
</feature>
<gene>
    <name evidence="4" type="ORF">MVEN_02065100</name>
</gene>
<dbReference type="Gene3D" id="1.10.472.80">
    <property type="entry name" value="Ypt/Rab-GAP domain of gyp1p, domain 3"/>
    <property type="match status" value="1"/>
</dbReference>
<sequence>MAGARWDPTSVKALLRLTTQRLGQLQEKKDSKASITRRDIATLLQQGNVGLARAKAQNLIQEDVAGDLLEILEMHLGVLLEHFNEIDQQYVNSPVVVEAASSIIFAGSSQTESKGGHGLAFLRTQSLTAQSELQTVREILIQRLGEDFARSAVLNRDHHVSSRVVHALSAPSPSAANLDMYLLNIAKMYGVQWAPEPRRQDILNLLSEILDPEASPAVDMPRLRQLCARGIPDEPTWLRARVWKLFFGTLPVLKASWARETRQQRESYYDLVRRLLKPFSDLPPPTTPLVQLDASLLNVSKQLSRIPIGLLSDLQEEPEHPGLCPLDENAADERKIPYANILDIRLKAIQNRDSDFGSSPAIPEIRLDTPEISVSAPEPESLASRRHAVPPKTLVTSKPYNSGDAHPKHLSALFRILYLHSMINPGNHSPHIPALLVPLYSVLSQEIEPEDQSNVEADTFWLFEAMIGEFAELEDEEGGNLWMRKFGERVNWADHELAETLHAKGLDPALPHYSYRWLAPVLTQTLPLSSVLVVWDALFSCPMRERDRVPKLEYLLDICTAMLIRARAALFRLGKSGQRLPGLWSEENTSMPPPSPLRAWELGDAFVEGMSLLQLYPIEAAGGIDRLLQTASDLSLRRRDEAKIVKPANLTLGARLTTTMWRGFTNQMPSPEVSPPESEQEEVEDEPSEAEKGDGGLTTRLTTTIWRGITNKSSMEPPPTPLTPISPMMPPSPIRSPWPSSKEGPEPESQSEREAAPVTATIWNYAEKLKDSDAAAAISKVSSNWRARALLGSWGRGASSNPPSAPSSPRMDLSPEDAYVRRTDDGRHQSLPTMHQPEQMYSPPTRPAFFRPVRDSIIGPPSPSRPSSPPTSPPWSPQSEGGFLSRTRNLQDSFAALTGSSRTPAAPAPSKAGPRPLLLSSSTLITAPSHRRPGSVTEAGQWQHVPRGKGHNLQRDSQSSASSLSPLDAAGGRGWNRSELNPDMSIPSRKVAINRRSVSPMAPISRIRPTSGSSTGSPIMSPAKLSVVSTREDIATNGTAPAKDPPNILGLSLQTEDTTDSEVAAPAPRSPEAPPRSPRIRSKRYNSRPANIRTNTDDLSIPKAVADQSSPQSLSVDWPEQGQDAVVTTPKATTFENTSQTTAGRIRKSSTDQARKMSGDGQESRVRKVSGGSRSRKISSGTIKSAGNSNRDSAAEEGDDEGGYEDLLSAYESEDGSLR</sequence>
<organism evidence="4 5">
    <name type="scientific">Mycena venus</name>
    <dbReference type="NCBI Taxonomy" id="2733690"/>
    <lineage>
        <taxon>Eukaryota</taxon>
        <taxon>Fungi</taxon>
        <taxon>Dikarya</taxon>
        <taxon>Basidiomycota</taxon>
        <taxon>Agaricomycotina</taxon>
        <taxon>Agaricomycetes</taxon>
        <taxon>Agaricomycetidae</taxon>
        <taxon>Agaricales</taxon>
        <taxon>Marasmiineae</taxon>
        <taxon>Mycenaceae</taxon>
        <taxon>Mycena</taxon>
    </lineage>
</organism>
<feature type="compositionally biased region" description="Pro residues" evidence="2">
    <location>
        <begin position="860"/>
        <end position="876"/>
    </location>
</feature>
<feature type="compositionally biased region" description="Pro residues" evidence="2">
    <location>
        <begin position="1068"/>
        <end position="1077"/>
    </location>
</feature>
<dbReference type="InterPro" id="IPR042277">
    <property type="entry name" value="IST1-like"/>
</dbReference>
<reference evidence="4" key="1">
    <citation type="submission" date="2020-05" db="EMBL/GenBank/DDBJ databases">
        <title>Mycena genomes resolve the evolution of fungal bioluminescence.</title>
        <authorList>
            <person name="Tsai I.J."/>
        </authorList>
    </citation>
    <scope>NUCLEOTIDE SEQUENCE</scope>
    <source>
        <strain evidence="4">CCC161011</strain>
    </source>
</reference>
<dbReference type="AlphaFoldDB" id="A0A8H7CHZ9"/>
<evidence type="ECO:0000256" key="2">
    <source>
        <dbReference type="SAM" id="MobiDB-lite"/>
    </source>
</evidence>
<feature type="compositionally biased region" description="Acidic residues" evidence="2">
    <location>
        <begin position="1195"/>
        <end position="1204"/>
    </location>
</feature>
<proteinExistence type="inferred from homology"/>
<feature type="compositionally biased region" description="Pro residues" evidence="2">
    <location>
        <begin position="716"/>
        <end position="736"/>
    </location>
</feature>
<comment type="similarity">
    <text evidence="1">Belongs to the IST1 family.</text>
</comment>